<dbReference type="Pfam" id="PF03798">
    <property type="entry name" value="TRAM_LAG1_CLN8"/>
    <property type="match status" value="1"/>
</dbReference>
<keyword evidence="4 5" id="KW-0472">Membrane</keyword>
<evidence type="ECO:0000256" key="5">
    <source>
        <dbReference type="PROSITE-ProRule" id="PRU00205"/>
    </source>
</evidence>
<dbReference type="SMART" id="SM00724">
    <property type="entry name" value="TLC"/>
    <property type="match status" value="1"/>
</dbReference>
<sequence>MGLVEHIHPYLAEADYRNPYVKLKFVGSSFVFFAVLCVVSGTLGSLTKTYRNLRQKEKIFWNLAVVRGAYGMFCIVVGIWAIFYDTELVKDPVFSTTPTSYFALTTTVGFFVFECGTLLISDFVFKKASVLLNIHHWLSLSGYSLLLYLDSTHCFGTKGLILEMSTPFSGICWTLLKAGQADSLLWKANQFFLVHTFHLRSVAECYLWYLTYQNWERIWSAMPTAMFISLYTQLVLVTFLMTPYWTYKKTQQMITPVDWNFEDSNKNKSQNGSVTKKDV</sequence>
<evidence type="ECO:0000256" key="3">
    <source>
        <dbReference type="ARBA" id="ARBA00022989"/>
    </source>
</evidence>
<dbReference type="EMBL" id="NEDP02003604">
    <property type="protein sequence ID" value="OWF48318.1"/>
    <property type="molecule type" value="Genomic_DNA"/>
</dbReference>
<dbReference type="GO" id="GO:0005783">
    <property type="term" value="C:endoplasmic reticulum"/>
    <property type="evidence" value="ECO:0007669"/>
    <property type="project" value="TreeGrafter"/>
</dbReference>
<dbReference type="PROSITE" id="PS50922">
    <property type="entry name" value="TLC"/>
    <property type="match status" value="1"/>
</dbReference>
<accession>A0A210QHQ7</accession>
<dbReference type="PANTHER" id="PTHR13439:SF7">
    <property type="entry name" value="PROTEIN CLN8"/>
    <property type="match status" value="1"/>
</dbReference>
<proteinExistence type="predicted"/>
<keyword evidence="9" id="KW-1185">Reference proteome</keyword>
<evidence type="ECO:0000256" key="6">
    <source>
        <dbReference type="SAM" id="Phobius"/>
    </source>
</evidence>
<dbReference type="InterPro" id="IPR050846">
    <property type="entry name" value="TLCD"/>
</dbReference>
<keyword evidence="3 6" id="KW-1133">Transmembrane helix</keyword>
<dbReference type="GO" id="GO:0055088">
    <property type="term" value="P:lipid homeostasis"/>
    <property type="evidence" value="ECO:0007669"/>
    <property type="project" value="TreeGrafter"/>
</dbReference>
<name>A0A210QHQ7_MIZYE</name>
<organism evidence="8 9">
    <name type="scientific">Mizuhopecten yessoensis</name>
    <name type="common">Japanese scallop</name>
    <name type="synonym">Patinopecten yessoensis</name>
    <dbReference type="NCBI Taxonomy" id="6573"/>
    <lineage>
        <taxon>Eukaryota</taxon>
        <taxon>Metazoa</taxon>
        <taxon>Spiralia</taxon>
        <taxon>Lophotrochozoa</taxon>
        <taxon>Mollusca</taxon>
        <taxon>Bivalvia</taxon>
        <taxon>Autobranchia</taxon>
        <taxon>Pteriomorphia</taxon>
        <taxon>Pectinida</taxon>
        <taxon>Pectinoidea</taxon>
        <taxon>Pectinidae</taxon>
        <taxon>Mizuhopecten</taxon>
    </lineage>
</organism>
<dbReference type="AlphaFoldDB" id="A0A210QHQ7"/>
<dbReference type="InterPro" id="IPR006634">
    <property type="entry name" value="TLC-dom"/>
</dbReference>
<feature type="transmembrane region" description="Helical" evidence="6">
    <location>
        <begin position="221"/>
        <end position="245"/>
    </location>
</feature>
<feature type="transmembrane region" description="Helical" evidence="6">
    <location>
        <begin position="130"/>
        <end position="149"/>
    </location>
</feature>
<evidence type="ECO:0000313" key="8">
    <source>
        <dbReference type="EMBL" id="OWF48318.1"/>
    </source>
</evidence>
<evidence type="ECO:0000259" key="7">
    <source>
        <dbReference type="PROSITE" id="PS50922"/>
    </source>
</evidence>
<comment type="caution">
    <text evidence="8">The sequence shown here is derived from an EMBL/GenBank/DDBJ whole genome shotgun (WGS) entry which is preliminary data.</text>
</comment>
<dbReference type="GO" id="GO:0016020">
    <property type="term" value="C:membrane"/>
    <property type="evidence" value="ECO:0007669"/>
    <property type="project" value="UniProtKB-SubCell"/>
</dbReference>
<evidence type="ECO:0000256" key="1">
    <source>
        <dbReference type="ARBA" id="ARBA00004141"/>
    </source>
</evidence>
<dbReference type="STRING" id="6573.A0A210QHQ7"/>
<reference evidence="8 9" key="1">
    <citation type="journal article" date="2017" name="Nat. Ecol. Evol.">
        <title>Scallop genome provides insights into evolution of bilaterian karyotype and development.</title>
        <authorList>
            <person name="Wang S."/>
            <person name="Zhang J."/>
            <person name="Jiao W."/>
            <person name="Li J."/>
            <person name="Xun X."/>
            <person name="Sun Y."/>
            <person name="Guo X."/>
            <person name="Huan P."/>
            <person name="Dong B."/>
            <person name="Zhang L."/>
            <person name="Hu X."/>
            <person name="Sun X."/>
            <person name="Wang J."/>
            <person name="Zhao C."/>
            <person name="Wang Y."/>
            <person name="Wang D."/>
            <person name="Huang X."/>
            <person name="Wang R."/>
            <person name="Lv J."/>
            <person name="Li Y."/>
            <person name="Zhang Z."/>
            <person name="Liu B."/>
            <person name="Lu W."/>
            <person name="Hui Y."/>
            <person name="Liang J."/>
            <person name="Zhou Z."/>
            <person name="Hou R."/>
            <person name="Li X."/>
            <person name="Liu Y."/>
            <person name="Li H."/>
            <person name="Ning X."/>
            <person name="Lin Y."/>
            <person name="Zhao L."/>
            <person name="Xing Q."/>
            <person name="Dou J."/>
            <person name="Li Y."/>
            <person name="Mao J."/>
            <person name="Guo H."/>
            <person name="Dou H."/>
            <person name="Li T."/>
            <person name="Mu C."/>
            <person name="Jiang W."/>
            <person name="Fu Q."/>
            <person name="Fu X."/>
            <person name="Miao Y."/>
            <person name="Liu J."/>
            <person name="Yu Q."/>
            <person name="Li R."/>
            <person name="Liao H."/>
            <person name="Li X."/>
            <person name="Kong Y."/>
            <person name="Jiang Z."/>
            <person name="Chourrout D."/>
            <person name="Li R."/>
            <person name="Bao Z."/>
        </authorList>
    </citation>
    <scope>NUCLEOTIDE SEQUENCE [LARGE SCALE GENOMIC DNA]</scope>
    <source>
        <strain evidence="8 9">PY_sf001</strain>
    </source>
</reference>
<feature type="transmembrane region" description="Helical" evidence="6">
    <location>
        <begin position="103"/>
        <end position="125"/>
    </location>
</feature>
<evidence type="ECO:0000256" key="2">
    <source>
        <dbReference type="ARBA" id="ARBA00022692"/>
    </source>
</evidence>
<evidence type="ECO:0000256" key="4">
    <source>
        <dbReference type="ARBA" id="ARBA00023136"/>
    </source>
</evidence>
<gene>
    <name evidence="8" type="ORF">KP79_PYT11829</name>
</gene>
<protein>
    <submittedName>
        <fullName evidence="8">Protein CLN8</fullName>
    </submittedName>
</protein>
<evidence type="ECO:0000313" key="9">
    <source>
        <dbReference type="Proteomes" id="UP000242188"/>
    </source>
</evidence>
<comment type="subcellular location">
    <subcellularLocation>
        <location evidence="1">Membrane</location>
        <topology evidence="1">Multi-pass membrane protein</topology>
    </subcellularLocation>
</comment>
<dbReference type="Proteomes" id="UP000242188">
    <property type="component" value="Unassembled WGS sequence"/>
</dbReference>
<dbReference type="OrthoDB" id="10052906at2759"/>
<dbReference type="PANTHER" id="PTHR13439">
    <property type="entry name" value="CT120 PROTEIN"/>
    <property type="match status" value="1"/>
</dbReference>
<keyword evidence="2 5" id="KW-0812">Transmembrane</keyword>
<feature type="domain" description="TLC" evidence="7">
    <location>
        <begin position="59"/>
        <end position="258"/>
    </location>
</feature>
<feature type="transmembrane region" description="Helical" evidence="6">
    <location>
        <begin position="59"/>
        <end position="83"/>
    </location>
</feature>
<feature type="transmembrane region" description="Helical" evidence="6">
    <location>
        <begin position="25"/>
        <end position="47"/>
    </location>
</feature>